<dbReference type="OrthoDB" id="5374757at2759"/>
<dbReference type="Proteomes" id="UP000193648">
    <property type="component" value="Unassembled WGS sequence"/>
</dbReference>
<dbReference type="InParanoid" id="A0A1Y2G6B0"/>
<evidence type="ECO:0000256" key="1">
    <source>
        <dbReference type="SAM" id="MobiDB-lite"/>
    </source>
</evidence>
<evidence type="ECO:0000313" key="2">
    <source>
        <dbReference type="EMBL" id="ORY97099.1"/>
    </source>
</evidence>
<reference evidence="2 3" key="1">
    <citation type="submission" date="2016-07" db="EMBL/GenBank/DDBJ databases">
        <title>Pervasive Adenine N6-methylation of Active Genes in Fungi.</title>
        <authorList>
            <consortium name="DOE Joint Genome Institute"/>
            <person name="Mondo S.J."/>
            <person name="Dannebaum R.O."/>
            <person name="Kuo R.C."/>
            <person name="Labutti K."/>
            <person name="Haridas S."/>
            <person name="Kuo A."/>
            <person name="Salamov A."/>
            <person name="Ahrendt S.R."/>
            <person name="Lipzen A."/>
            <person name="Sullivan W."/>
            <person name="Andreopoulos W.B."/>
            <person name="Clum A."/>
            <person name="Lindquist E."/>
            <person name="Daum C."/>
            <person name="Ramamoorthy G.K."/>
            <person name="Gryganskyi A."/>
            <person name="Culley D."/>
            <person name="Magnuson J.K."/>
            <person name="James T.Y."/>
            <person name="O'Malley M.A."/>
            <person name="Stajich J.E."/>
            <person name="Spatafora J.W."/>
            <person name="Visel A."/>
            <person name="Grigoriev I.V."/>
        </authorList>
    </citation>
    <scope>NUCLEOTIDE SEQUENCE [LARGE SCALE GENOMIC DNA]</scope>
    <source>
        <strain evidence="2 3">NRRL 3116</strain>
    </source>
</reference>
<feature type="compositionally biased region" description="Polar residues" evidence="1">
    <location>
        <begin position="280"/>
        <end position="290"/>
    </location>
</feature>
<proteinExistence type="predicted"/>
<gene>
    <name evidence="2" type="ORF">BCR41DRAFT_364646</name>
</gene>
<comment type="caution">
    <text evidence="2">The sequence shown here is derived from an EMBL/GenBank/DDBJ whole genome shotgun (WGS) entry which is preliminary data.</text>
</comment>
<dbReference type="AlphaFoldDB" id="A0A1Y2G6B0"/>
<dbReference type="GeneID" id="33567897"/>
<protein>
    <submittedName>
        <fullName evidence="2">Uncharacterized protein</fullName>
    </submittedName>
</protein>
<evidence type="ECO:0000313" key="3">
    <source>
        <dbReference type="Proteomes" id="UP000193648"/>
    </source>
</evidence>
<feature type="region of interest" description="Disordered" evidence="1">
    <location>
        <begin position="93"/>
        <end position="124"/>
    </location>
</feature>
<feature type="region of interest" description="Disordered" evidence="1">
    <location>
        <begin position="327"/>
        <end position="365"/>
    </location>
</feature>
<feature type="region of interest" description="Disordered" evidence="1">
    <location>
        <begin position="174"/>
        <end position="290"/>
    </location>
</feature>
<dbReference type="RefSeq" id="XP_021875632.1">
    <property type="nucleotide sequence ID" value="XM_022026054.1"/>
</dbReference>
<sequence length="365" mass="40542">MYTTHNFRFLRISKASVLPLNLLLAKEDLDWFNDYTFQEILTVLKPLLLSRIELYNQGHIIKRAVAPTTYNSIYQDPDDDGLEDAGVILGGNSYGSNRDRHDPVDNSVSTSPSGKAGKRGVKERPQFAVRFGMRPSTTSERGGAILIADKTLGFLKVKEEQEDVSLISQRVSRRVSTDLASLEGESETTTSNPNNIIDGVAIREEDESDSLRVSDFRRGDDDTEIDAQQGDANDHDYDGEYSNSVQPNKRRAKRKEAPEDDAVVRKGKQKKRTGAKDFEASSSQTEQKPTLQVNYSGLKLHPQTLYIVVRTVKPSTKTTSILPFIKPAEELGGGDGSSGPMDRVSDNQEVDEESLFPPGMDYFTS</sequence>
<feature type="compositionally biased region" description="Basic and acidic residues" evidence="1">
    <location>
        <begin position="209"/>
        <end position="220"/>
    </location>
</feature>
<name>A0A1Y2G6B0_9FUNG</name>
<organism evidence="2 3">
    <name type="scientific">Lobosporangium transversale</name>
    <dbReference type="NCBI Taxonomy" id="64571"/>
    <lineage>
        <taxon>Eukaryota</taxon>
        <taxon>Fungi</taxon>
        <taxon>Fungi incertae sedis</taxon>
        <taxon>Mucoromycota</taxon>
        <taxon>Mortierellomycotina</taxon>
        <taxon>Mortierellomycetes</taxon>
        <taxon>Mortierellales</taxon>
        <taxon>Mortierellaceae</taxon>
        <taxon>Lobosporangium</taxon>
    </lineage>
</organism>
<dbReference type="EMBL" id="MCFF01000074">
    <property type="protein sequence ID" value="ORY97099.1"/>
    <property type="molecule type" value="Genomic_DNA"/>
</dbReference>
<accession>A0A1Y2G6B0</accession>
<keyword evidence="3" id="KW-1185">Reference proteome</keyword>